<dbReference type="InterPro" id="IPR027417">
    <property type="entry name" value="P-loop_NTPase"/>
</dbReference>
<dbReference type="PROSITE" id="PS00211">
    <property type="entry name" value="ABC_TRANSPORTER_1"/>
    <property type="match status" value="1"/>
</dbReference>
<dbReference type="EC" id="3.6.3.-" evidence="7"/>
<dbReference type="GO" id="GO:0005524">
    <property type="term" value="F:ATP binding"/>
    <property type="evidence" value="ECO:0007669"/>
    <property type="project" value="UniProtKB-KW"/>
</dbReference>
<sequence>MDIAAHQPVSPFIQISHLTKAYQSKKTGTTVALEDVSLTIHQGEFVALIGPSGCGKTTLLKILAALVPITEGQVLIHGQPVTQPSPAVGVVFQEPTLLPWRTTLENVMLPVELLRVSDTTAYQQRALELIEIAGLKGFEHKYPKELSGGMKQRAGICRALVCDPDVLLMDEPFGALDAMTREFLNVELQRIWMQSKKTIIFVTHSISEAVFLADRIVILSPRPGRIAEIVSIDDLPRPRQLSDMNNNYAGQVLAYIRQYFDYNQPRGC</sequence>
<dbReference type="Proteomes" id="UP000286947">
    <property type="component" value="Unassembled WGS sequence"/>
</dbReference>
<dbReference type="PANTHER" id="PTHR42788">
    <property type="entry name" value="TAURINE IMPORT ATP-BINDING PROTEIN-RELATED"/>
    <property type="match status" value="1"/>
</dbReference>
<protein>
    <submittedName>
        <fullName evidence="7">Aliphatic sulfonates import ATP-binding protein SsuB</fullName>
        <ecNumber evidence="7">3.6.3.-</ecNumber>
    </submittedName>
</protein>
<evidence type="ECO:0000256" key="3">
    <source>
        <dbReference type="ARBA" id="ARBA00022475"/>
    </source>
</evidence>
<dbReference type="AlphaFoldDB" id="A0A433SCH4"/>
<dbReference type="InterPro" id="IPR050166">
    <property type="entry name" value="ABC_transporter_ATP-bind"/>
</dbReference>
<keyword evidence="3" id="KW-1003">Cell membrane</keyword>
<dbReference type="Pfam" id="PF00005">
    <property type="entry name" value="ABC_tran"/>
    <property type="match status" value="1"/>
</dbReference>
<dbReference type="EMBL" id="PQSP01000005">
    <property type="protein sequence ID" value="RUS66386.1"/>
    <property type="molecule type" value="Genomic_DNA"/>
</dbReference>
<evidence type="ECO:0000256" key="1">
    <source>
        <dbReference type="ARBA" id="ARBA00005417"/>
    </source>
</evidence>
<evidence type="ECO:0000256" key="2">
    <source>
        <dbReference type="ARBA" id="ARBA00022448"/>
    </source>
</evidence>
<evidence type="ECO:0000259" key="6">
    <source>
        <dbReference type="PROSITE" id="PS50893"/>
    </source>
</evidence>
<evidence type="ECO:0000256" key="5">
    <source>
        <dbReference type="ARBA" id="ARBA00022840"/>
    </source>
</evidence>
<dbReference type="GO" id="GO:0016887">
    <property type="term" value="F:ATP hydrolysis activity"/>
    <property type="evidence" value="ECO:0007669"/>
    <property type="project" value="InterPro"/>
</dbReference>
<dbReference type="SUPFAM" id="SSF52540">
    <property type="entry name" value="P-loop containing nucleoside triphosphate hydrolases"/>
    <property type="match status" value="1"/>
</dbReference>
<evidence type="ECO:0000313" key="7">
    <source>
        <dbReference type="EMBL" id="RUS66386.1"/>
    </source>
</evidence>
<dbReference type="SMART" id="SM00382">
    <property type="entry name" value="AAA"/>
    <property type="match status" value="1"/>
</dbReference>
<evidence type="ECO:0000313" key="8">
    <source>
        <dbReference type="Proteomes" id="UP000286947"/>
    </source>
</evidence>
<feature type="domain" description="ABC transporter" evidence="6">
    <location>
        <begin position="13"/>
        <end position="248"/>
    </location>
</feature>
<reference evidence="7 8" key="1">
    <citation type="submission" date="2018-01" db="EMBL/GenBank/DDBJ databases">
        <title>Saezia sanguinis gen. nov., sp. nov., in the order Burkholderiales isolated from human blood.</title>
        <authorList>
            <person name="Medina-Pascual M.J."/>
            <person name="Valdezate S."/>
            <person name="Monzon S."/>
            <person name="Cuesta I."/>
            <person name="Carrasco G."/>
            <person name="Villalon P."/>
            <person name="Saez-Nieto J.A."/>
        </authorList>
    </citation>
    <scope>NUCLEOTIDE SEQUENCE [LARGE SCALE GENOMIC DNA]</scope>
    <source>
        <strain evidence="7 8">CNM695-12</strain>
    </source>
</reference>
<dbReference type="OrthoDB" id="9783039at2"/>
<organism evidence="7 8">
    <name type="scientific">Saezia sanguinis</name>
    <dbReference type="NCBI Taxonomy" id="1965230"/>
    <lineage>
        <taxon>Bacteria</taxon>
        <taxon>Pseudomonadati</taxon>
        <taxon>Pseudomonadota</taxon>
        <taxon>Betaproteobacteria</taxon>
        <taxon>Burkholderiales</taxon>
        <taxon>Saeziaceae</taxon>
        <taxon>Saezia</taxon>
    </lineage>
</organism>
<name>A0A433SCH4_9BURK</name>
<keyword evidence="7" id="KW-0378">Hydrolase</keyword>
<evidence type="ECO:0000256" key="4">
    <source>
        <dbReference type="ARBA" id="ARBA00022741"/>
    </source>
</evidence>
<keyword evidence="5 7" id="KW-0067">ATP-binding</keyword>
<keyword evidence="4" id="KW-0547">Nucleotide-binding</keyword>
<keyword evidence="3" id="KW-0472">Membrane</keyword>
<dbReference type="PANTHER" id="PTHR42788:SF13">
    <property type="entry name" value="ALIPHATIC SULFONATES IMPORT ATP-BINDING PROTEIN SSUB"/>
    <property type="match status" value="1"/>
</dbReference>
<proteinExistence type="inferred from homology"/>
<gene>
    <name evidence="7" type="primary">ssuB</name>
    <name evidence="7" type="ORF">CUZ56_02112</name>
</gene>
<dbReference type="CDD" id="cd03293">
    <property type="entry name" value="ABC_NrtD_SsuB_transporters"/>
    <property type="match status" value="1"/>
</dbReference>
<accession>A0A433SCH4</accession>
<dbReference type="InterPro" id="IPR003593">
    <property type="entry name" value="AAA+_ATPase"/>
</dbReference>
<dbReference type="InterPro" id="IPR017871">
    <property type="entry name" value="ABC_transporter-like_CS"/>
</dbReference>
<keyword evidence="8" id="KW-1185">Reference proteome</keyword>
<comment type="caution">
    <text evidence="7">The sequence shown here is derived from an EMBL/GenBank/DDBJ whole genome shotgun (WGS) entry which is preliminary data.</text>
</comment>
<dbReference type="InterPro" id="IPR003439">
    <property type="entry name" value="ABC_transporter-like_ATP-bd"/>
</dbReference>
<dbReference type="PROSITE" id="PS50893">
    <property type="entry name" value="ABC_TRANSPORTER_2"/>
    <property type="match status" value="1"/>
</dbReference>
<comment type="similarity">
    <text evidence="1">Belongs to the ABC transporter superfamily.</text>
</comment>
<dbReference type="RefSeq" id="WP_126980291.1">
    <property type="nucleotide sequence ID" value="NZ_PQSP01000005.1"/>
</dbReference>
<dbReference type="Gene3D" id="3.40.50.300">
    <property type="entry name" value="P-loop containing nucleotide triphosphate hydrolases"/>
    <property type="match status" value="1"/>
</dbReference>
<keyword evidence="2" id="KW-0813">Transport</keyword>